<evidence type="ECO:0000313" key="3">
    <source>
        <dbReference type="Proteomes" id="UP001200307"/>
    </source>
</evidence>
<gene>
    <name evidence="2" type="ORF">LYY06_10505</name>
</gene>
<comment type="caution">
    <text evidence="2">The sequence shown here is derived from an EMBL/GenBank/DDBJ whole genome shotgun (WGS) entry which is preliminary data.</text>
</comment>
<evidence type="ECO:0000256" key="1">
    <source>
        <dbReference type="SAM" id="MobiDB-lite"/>
    </source>
</evidence>
<feature type="compositionally biased region" description="Basic and acidic residues" evidence="1">
    <location>
        <begin position="1"/>
        <end position="39"/>
    </location>
</feature>
<dbReference type="RefSeq" id="WP_254954724.1">
    <property type="nucleotide sequence ID" value="NZ_JANDXI010000010.1"/>
</dbReference>
<protein>
    <submittedName>
        <fullName evidence="2">Uncharacterized protein</fullName>
    </submittedName>
</protein>
<organism evidence="2 3">
    <name type="scientific">Segatella copri</name>
    <dbReference type="NCBI Taxonomy" id="165179"/>
    <lineage>
        <taxon>Bacteria</taxon>
        <taxon>Pseudomonadati</taxon>
        <taxon>Bacteroidota</taxon>
        <taxon>Bacteroidia</taxon>
        <taxon>Bacteroidales</taxon>
        <taxon>Prevotellaceae</taxon>
        <taxon>Segatella</taxon>
    </lineage>
</organism>
<evidence type="ECO:0000313" key="2">
    <source>
        <dbReference type="EMBL" id="MCE4122690.1"/>
    </source>
</evidence>
<sequence length="53" mass="5890">MGTRNCEKSGKSGESRINDSRGARRIDESTSRRTTHSADRQIQSNKKQGTGPR</sequence>
<feature type="region of interest" description="Disordered" evidence="1">
    <location>
        <begin position="1"/>
        <end position="53"/>
    </location>
</feature>
<accession>A0AAW4YHT4</accession>
<dbReference type="AlphaFoldDB" id="A0AAW4YHT4"/>
<proteinExistence type="predicted"/>
<dbReference type="Proteomes" id="UP001200307">
    <property type="component" value="Unassembled WGS sequence"/>
</dbReference>
<name>A0AAW4YHT4_9BACT</name>
<feature type="compositionally biased region" description="Polar residues" evidence="1">
    <location>
        <begin position="40"/>
        <end position="53"/>
    </location>
</feature>
<dbReference type="EMBL" id="JAJTVO010000018">
    <property type="protein sequence ID" value="MCE4122690.1"/>
    <property type="molecule type" value="Genomic_DNA"/>
</dbReference>
<reference evidence="2" key="1">
    <citation type="submission" date="2021-12" db="EMBL/GenBank/DDBJ databases">
        <authorList>
            <person name="Lv X."/>
        </authorList>
    </citation>
    <scope>NUCLEOTIDE SEQUENCE</scope>
    <source>
        <strain evidence="2">HF2106</strain>
    </source>
</reference>